<organism evidence="3 4">
    <name type="scientific">Natrinema thermotolerans</name>
    <dbReference type="NCBI Taxonomy" id="121872"/>
    <lineage>
        <taxon>Archaea</taxon>
        <taxon>Methanobacteriati</taxon>
        <taxon>Methanobacteriota</taxon>
        <taxon>Stenosarchaea group</taxon>
        <taxon>Halobacteria</taxon>
        <taxon>Halobacteriales</taxon>
        <taxon>Natrialbaceae</taxon>
        <taxon>Natrinema</taxon>
    </lineage>
</organism>
<protein>
    <submittedName>
        <fullName evidence="3">Universal stress protein</fullName>
    </submittedName>
</protein>
<dbReference type="InterPro" id="IPR006016">
    <property type="entry name" value="UspA"/>
</dbReference>
<dbReference type="PANTHER" id="PTHR46268:SF6">
    <property type="entry name" value="UNIVERSAL STRESS PROTEIN UP12"/>
    <property type="match status" value="1"/>
</dbReference>
<dbReference type="InterPro" id="IPR006015">
    <property type="entry name" value="Universal_stress_UspA"/>
</dbReference>
<dbReference type="RefSeq" id="WP_006183188.1">
    <property type="nucleotide sequence ID" value="NZ_CP101873.1"/>
</dbReference>
<dbReference type="InterPro" id="IPR014729">
    <property type="entry name" value="Rossmann-like_a/b/a_fold"/>
</dbReference>
<dbReference type="PANTHER" id="PTHR46268">
    <property type="entry name" value="STRESS RESPONSE PROTEIN NHAX"/>
    <property type="match status" value="1"/>
</dbReference>
<accession>A0AAF0PF55</accession>
<dbReference type="Proteomes" id="UP001224926">
    <property type="component" value="Chromosome"/>
</dbReference>
<sequence>MYDKILLPTDAAEGTELAIEHAVAVAEDTGADLHLLYVVDSDVYNSYSGDEYVHEFESLEAALEHVGEEALESAAEAARDAGLEPTTVVRHGRPHEQILEYADEADVDMLVMGSKERSGDYRQLLGSVTDRVARLASRPVTIVKTPVEDGE</sequence>
<dbReference type="EMBL" id="CP101873">
    <property type="protein sequence ID" value="WMT10077.1"/>
    <property type="molecule type" value="Genomic_DNA"/>
</dbReference>
<feature type="domain" description="UspA" evidence="2">
    <location>
        <begin position="1"/>
        <end position="144"/>
    </location>
</feature>
<proteinExistence type="inferred from homology"/>
<dbReference type="Pfam" id="PF00582">
    <property type="entry name" value="Usp"/>
    <property type="match status" value="1"/>
</dbReference>
<evidence type="ECO:0000313" key="3">
    <source>
        <dbReference type="EMBL" id="WMT10077.1"/>
    </source>
</evidence>
<dbReference type="GeneID" id="84214416"/>
<evidence type="ECO:0000259" key="2">
    <source>
        <dbReference type="Pfam" id="PF00582"/>
    </source>
</evidence>
<keyword evidence="4" id="KW-1185">Reference proteome</keyword>
<dbReference type="Gene3D" id="3.40.50.620">
    <property type="entry name" value="HUPs"/>
    <property type="match status" value="1"/>
</dbReference>
<reference evidence="3 4" key="1">
    <citation type="submission" date="2022-07" db="EMBL/GenBank/DDBJ databases">
        <title>Two temperate virus in Haloterrigena jeotgali A29.</title>
        <authorList>
            <person name="Deng X."/>
        </authorList>
    </citation>
    <scope>NUCLEOTIDE SEQUENCE [LARGE SCALE GENOMIC DNA]</scope>
    <source>
        <strain evidence="3 4">A29</strain>
    </source>
</reference>
<evidence type="ECO:0000313" key="4">
    <source>
        <dbReference type="Proteomes" id="UP001224926"/>
    </source>
</evidence>
<dbReference type="GeneID" id="14336007"/>
<dbReference type="CDD" id="cd00293">
    <property type="entry name" value="USP-like"/>
    <property type="match status" value="1"/>
</dbReference>
<evidence type="ECO:0000256" key="1">
    <source>
        <dbReference type="ARBA" id="ARBA00008791"/>
    </source>
</evidence>
<gene>
    <name evidence="3" type="ORF">NP511_10705</name>
</gene>
<name>A0AAF0PF55_9EURY</name>
<dbReference type="AlphaFoldDB" id="A0AAF0PF55"/>
<comment type="similarity">
    <text evidence="1">Belongs to the universal stress protein A family.</text>
</comment>
<dbReference type="SUPFAM" id="SSF52402">
    <property type="entry name" value="Adenine nucleotide alpha hydrolases-like"/>
    <property type="match status" value="1"/>
</dbReference>
<dbReference type="PRINTS" id="PR01438">
    <property type="entry name" value="UNVRSLSTRESS"/>
</dbReference>